<reference evidence="2 3" key="1">
    <citation type="submission" date="2017-02" db="EMBL/GenBank/DDBJ databases">
        <authorList>
            <person name="Peterson S.W."/>
        </authorList>
    </citation>
    <scope>NUCLEOTIDE SEQUENCE [LARGE SCALE GENOMIC DNA]</scope>
    <source>
        <strain evidence="2 3">DSM 22335</strain>
    </source>
</reference>
<evidence type="ECO:0000313" key="3">
    <source>
        <dbReference type="Proteomes" id="UP000190888"/>
    </source>
</evidence>
<protein>
    <submittedName>
        <fullName evidence="2">SH3 domain-containing protein</fullName>
    </submittedName>
</protein>
<dbReference type="AlphaFoldDB" id="A0A1T4PS56"/>
<keyword evidence="3" id="KW-1185">Reference proteome</keyword>
<dbReference type="RefSeq" id="WP_078831763.1">
    <property type="nucleotide sequence ID" value="NZ_FUWH01000006.1"/>
</dbReference>
<dbReference type="EMBL" id="FUWH01000006">
    <property type="protein sequence ID" value="SJZ94383.1"/>
    <property type="molecule type" value="Genomic_DNA"/>
</dbReference>
<name>A0A1T4PS56_9BACT</name>
<feature type="domain" description="SH3b" evidence="1">
    <location>
        <begin position="35"/>
        <end position="111"/>
    </location>
</feature>
<dbReference type="Gene3D" id="2.30.30.40">
    <property type="entry name" value="SH3 Domains"/>
    <property type="match status" value="1"/>
</dbReference>
<dbReference type="InterPro" id="IPR003646">
    <property type="entry name" value="SH3-like_bac-type"/>
</dbReference>
<dbReference type="OrthoDB" id="743724at2"/>
<evidence type="ECO:0000313" key="2">
    <source>
        <dbReference type="EMBL" id="SJZ94383.1"/>
    </source>
</evidence>
<dbReference type="SMART" id="SM00287">
    <property type="entry name" value="SH3b"/>
    <property type="match status" value="1"/>
</dbReference>
<dbReference type="Proteomes" id="UP000190888">
    <property type="component" value="Unassembled WGS sequence"/>
</dbReference>
<dbReference type="Pfam" id="PF08239">
    <property type="entry name" value="SH3_3"/>
    <property type="match status" value="1"/>
</dbReference>
<sequence length="289" mass="32348">MRKYLVCIGILFLLLAPKLHGQEMYYNIWSDFHNTPSKTVFADTAKIRSAPGTNSLVTDTLYAGDTLFVIATEKQELTLKGFTAPWLKVRYNVTGVQKTGYIWAGLVSFERAASNNTTFVYGLDLIRSKDSVFADGEKVKLRECIVKLKAVQNRKVVSARGWVLGSEESLSYTTAKLTKGKGLATVLNLVEVVFSGEACGIPTLTYTYAWNGKQLIALPELMDVGDADVYWHEERFVYPADKGGKPSLLTWKMKEAESTEKTDKKGNTIYKESSATKTYRWTGDKFILQ</sequence>
<dbReference type="STRING" id="413434.SAMN04488132_106192"/>
<dbReference type="PROSITE" id="PS51781">
    <property type="entry name" value="SH3B"/>
    <property type="match status" value="1"/>
</dbReference>
<proteinExistence type="predicted"/>
<organism evidence="2 3">
    <name type="scientific">Sediminibacterium ginsengisoli</name>
    <dbReference type="NCBI Taxonomy" id="413434"/>
    <lineage>
        <taxon>Bacteria</taxon>
        <taxon>Pseudomonadati</taxon>
        <taxon>Bacteroidota</taxon>
        <taxon>Chitinophagia</taxon>
        <taxon>Chitinophagales</taxon>
        <taxon>Chitinophagaceae</taxon>
        <taxon>Sediminibacterium</taxon>
    </lineage>
</organism>
<evidence type="ECO:0000259" key="1">
    <source>
        <dbReference type="PROSITE" id="PS51781"/>
    </source>
</evidence>
<gene>
    <name evidence="2" type="ORF">SAMN04488132_106192</name>
</gene>
<accession>A0A1T4PS56</accession>